<organism evidence="1 2">
    <name type="scientific">Mola mola</name>
    <name type="common">Ocean sunfish</name>
    <name type="synonym">Tetraodon mola</name>
    <dbReference type="NCBI Taxonomy" id="94237"/>
    <lineage>
        <taxon>Eukaryota</taxon>
        <taxon>Metazoa</taxon>
        <taxon>Chordata</taxon>
        <taxon>Craniata</taxon>
        <taxon>Vertebrata</taxon>
        <taxon>Euteleostomi</taxon>
        <taxon>Actinopterygii</taxon>
        <taxon>Neopterygii</taxon>
        <taxon>Teleostei</taxon>
        <taxon>Neoteleostei</taxon>
        <taxon>Acanthomorphata</taxon>
        <taxon>Eupercaria</taxon>
        <taxon>Tetraodontiformes</taxon>
        <taxon>Molidae</taxon>
        <taxon>Mola</taxon>
    </lineage>
</organism>
<evidence type="ECO:0000313" key="1">
    <source>
        <dbReference type="Ensembl" id="ENSMMOP00000023007.1"/>
    </source>
</evidence>
<evidence type="ECO:0000313" key="2">
    <source>
        <dbReference type="Proteomes" id="UP000261620"/>
    </source>
</evidence>
<protein>
    <submittedName>
        <fullName evidence="1">Uncharacterized protein</fullName>
    </submittedName>
</protein>
<reference evidence="1" key="1">
    <citation type="submission" date="2025-08" db="UniProtKB">
        <authorList>
            <consortium name="Ensembl"/>
        </authorList>
    </citation>
    <scope>IDENTIFICATION</scope>
</reference>
<dbReference type="Proteomes" id="UP000261620">
    <property type="component" value="Unplaced"/>
</dbReference>
<dbReference type="AlphaFoldDB" id="A0A3Q4BQ29"/>
<dbReference type="Ensembl" id="ENSMMOT00000023390.1">
    <property type="protein sequence ID" value="ENSMMOP00000023007.1"/>
    <property type="gene ID" value="ENSMMOG00000017505.1"/>
</dbReference>
<sequence>RRGDTIQRPGPWYWVEDKIDRPDRLFTTDNLARAEWSIFDAEARGLSSGYEASTGGLSARAFAKAELAGASASAGALKATFGLSADTVVEIGLKQLEAKVLGPGVTLGHKVAVSLFGTRLEFKLR</sequence>
<proteinExistence type="predicted"/>
<accession>A0A3Q4BQ29</accession>
<keyword evidence="2" id="KW-1185">Reference proteome</keyword>
<dbReference type="OMA" id="DIYADGF"/>
<reference evidence="1" key="2">
    <citation type="submission" date="2025-09" db="UniProtKB">
        <authorList>
            <consortium name="Ensembl"/>
        </authorList>
    </citation>
    <scope>IDENTIFICATION</scope>
</reference>
<name>A0A3Q4BQ29_MOLML</name>